<sequence>MLTPAQEHWQRTMAARRGDEHMSSATLTAYEQVLHRLRIDQARLSGLQGKARKAEYKRTVMAAYDGWIDGVLAADTGQADEVLTHIMIWQIDIGNYGRALTLAAYVIRHNLPLPDRYQRTIGPLLVDEICDQALTIFATGDTTLDPIPLDILEQLTELVTPLDMPNQVRAKLFKTLAYTLRIQPQRAAQERALSLMQEALLLFANIGVKKEIETLMRELKKSEGTVIPPSAPKPATTGKKPPKTKTTAEKKTSSR</sequence>
<dbReference type="Proteomes" id="UP000186277">
    <property type="component" value="Unassembled WGS sequence"/>
</dbReference>
<evidence type="ECO:0000313" key="3">
    <source>
        <dbReference type="Proteomes" id="UP000186277"/>
    </source>
</evidence>
<accession>A0A1Q5TLL3</accession>
<feature type="region of interest" description="Disordered" evidence="1">
    <location>
        <begin position="221"/>
        <end position="255"/>
    </location>
</feature>
<reference evidence="2 3" key="1">
    <citation type="submission" date="2016-09" db="EMBL/GenBank/DDBJ databases">
        <title>Xenorhabdus thuongxuanensis sp. nov. and Xenorhabdus eapokensis sp. nov., isolated from Steinernema species.</title>
        <authorList>
            <person name="Kaempfer P."/>
            <person name="Tobias N.J."/>
            <person name="Phan Ke L."/>
            <person name="Bode H.B."/>
            <person name="Glaeser S.P."/>
        </authorList>
    </citation>
    <scope>NUCLEOTIDE SEQUENCE [LARGE SCALE GENOMIC DNA]</scope>
    <source>
        <strain evidence="2 3">30TX1</strain>
    </source>
</reference>
<gene>
    <name evidence="2" type="ORF">Xentx_03475</name>
</gene>
<feature type="compositionally biased region" description="Basic and acidic residues" evidence="1">
    <location>
        <begin position="246"/>
        <end position="255"/>
    </location>
</feature>
<dbReference type="GO" id="GO:0003677">
    <property type="term" value="F:DNA binding"/>
    <property type="evidence" value="ECO:0007669"/>
    <property type="project" value="InterPro"/>
</dbReference>
<organism evidence="2 3">
    <name type="scientific">Xenorhabdus thuongxuanensis</name>
    <dbReference type="NCBI Taxonomy" id="1873484"/>
    <lineage>
        <taxon>Bacteria</taxon>
        <taxon>Pseudomonadati</taxon>
        <taxon>Pseudomonadota</taxon>
        <taxon>Gammaproteobacteria</taxon>
        <taxon>Enterobacterales</taxon>
        <taxon>Morganellaceae</taxon>
        <taxon>Xenorhabdus</taxon>
    </lineage>
</organism>
<comment type="caution">
    <text evidence="2">The sequence shown here is derived from an EMBL/GenBank/DDBJ whole genome shotgun (WGS) entry which is preliminary data.</text>
</comment>
<dbReference type="Pfam" id="PF05944">
    <property type="entry name" value="Phage_term_smal"/>
    <property type="match status" value="1"/>
</dbReference>
<proteinExistence type="predicted"/>
<dbReference type="GO" id="GO:0004519">
    <property type="term" value="F:endonuclease activity"/>
    <property type="evidence" value="ECO:0007669"/>
    <property type="project" value="InterPro"/>
</dbReference>
<keyword evidence="3" id="KW-1185">Reference proteome</keyword>
<dbReference type="AlphaFoldDB" id="A0A1Q5TLL3"/>
<dbReference type="EMBL" id="MKGR01000045">
    <property type="protein sequence ID" value="OKP01112.1"/>
    <property type="molecule type" value="Genomic_DNA"/>
</dbReference>
<evidence type="ECO:0000256" key="1">
    <source>
        <dbReference type="SAM" id="MobiDB-lite"/>
    </source>
</evidence>
<protein>
    <submittedName>
        <fullName evidence="2">Terminase</fullName>
    </submittedName>
</protein>
<evidence type="ECO:0000313" key="2">
    <source>
        <dbReference type="EMBL" id="OKP01112.1"/>
    </source>
</evidence>
<name>A0A1Q5TLL3_9GAMM</name>
<dbReference type="InterPro" id="IPR010270">
    <property type="entry name" value="Phage_P2_GpM"/>
</dbReference>